<feature type="region of interest" description="Disordered" evidence="4">
    <location>
        <begin position="174"/>
        <end position="212"/>
    </location>
</feature>
<dbReference type="InterPro" id="IPR036390">
    <property type="entry name" value="WH_DNA-bd_sf"/>
</dbReference>
<keyword evidence="2" id="KW-0238">DNA-binding</keyword>
<dbReference type="InterPro" id="IPR019885">
    <property type="entry name" value="Tscrpt_reg_HTH_AsnC-type_CS"/>
</dbReference>
<dbReference type="EMBL" id="RBAH01000006">
    <property type="protein sequence ID" value="RKN84855.1"/>
    <property type="molecule type" value="Genomic_DNA"/>
</dbReference>
<dbReference type="SUPFAM" id="SSF46785">
    <property type="entry name" value="Winged helix' DNA-binding domain"/>
    <property type="match status" value="1"/>
</dbReference>
<comment type="caution">
    <text evidence="6">The sequence shown here is derived from an EMBL/GenBank/DDBJ whole genome shotgun (WGS) entry which is preliminary data.</text>
</comment>
<evidence type="ECO:0000313" key="7">
    <source>
        <dbReference type="Proteomes" id="UP000282311"/>
    </source>
</evidence>
<evidence type="ECO:0000313" key="6">
    <source>
        <dbReference type="EMBL" id="RKN84855.1"/>
    </source>
</evidence>
<dbReference type="PANTHER" id="PTHR38465:SF1">
    <property type="entry name" value="HTH-TYPE TRANSCRIPTIONAL REGULATOR MJ1563-RELATED"/>
    <property type="match status" value="1"/>
</dbReference>
<dbReference type="Pfam" id="PF01047">
    <property type="entry name" value="MarR"/>
    <property type="match status" value="1"/>
</dbReference>
<dbReference type="Proteomes" id="UP000282311">
    <property type="component" value="Unassembled WGS sequence"/>
</dbReference>
<keyword evidence="3" id="KW-0804">Transcription</keyword>
<dbReference type="OrthoDB" id="2611006at2"/>
<dbReference type="Gene3D" id="1.10.10.10">
    <property type="entry name" value="Winged helix-like DNA-binding domain superfamily/Winged helix DNA-binding domain"/>
    <property type="match status" value="1"/>
</dbReference>
<evidence type="ECO:0000256" key="2">
    <source>
        <dbReference type="ARBA" id="ARBA00023125"/>
    </source>
</evidence>
<evidence type="ECO:0000256" key="1">
    <source>
        <dbReference type="ARBA" id="ARBA00023015"/>
    </source>
</evidence>
<dbReference type="InterPro" id="IPR000835">
    <property type="entry name" value="HTH_MarR-typ"/>
</dbReference>
<dbReference type="InterPro" id="IPR052362">
    <property type="entry name" value="HTH-GbsR_regulator"/>
</dbReference>
<dbReference type="GO" id="GO:0003677">
    <property type="term" value="F:DNA binding"/>
    <property type="evidence" value="ECO:0007669"/>
    <property type="project" value="UniProtKB-KW"/>
</dbReference>
<dbReference type="RefSeq" id="WP_120747061.1">
    <property type="nucleotide sequence ID" value="NZ_RBAH01000006.1"/>
</dbReference>
<dbReference type="PANTHER" id="PTHR38465">
    <property type="entry name" value="HTH-TYPE TRANSCRIPTIONAL REGULATOR MJ1563-RELATED"/>
    <property type="match status" value="1"/>
</dbReference>
<gene>
    <name evidence="6" type="ORF">D7M11_09975</name>
</gene>
<protein>
    <submittedName>
        <fullName evidence="6">MarR family transcriptional regulator</fullName>
    </submittedName>
</protein>
<keyword evidence="7" id="KW-1185">Reference proteome</keyword>
<evidence type="ECO:0000256" key="4">
    <source>
        <dbReference type="SAM" id="MobiDB-lite"/>
    </source>
</evidence>
<dbReference type="PROSITE" id="PS00519">
    <property type="entry name" value="HTH_ASNC_1"/>
    <property type="match status" value="1"/>
</dbReference>
<feature type="domain" description="HTH marR-type" evidence="5">
    <location>
        <begin position="44"/>
        <end position="85"/>
    </location>
</feature>
<name>A0A3B0CG62_9BACL</name>
<keyword evidence="1" id="KW-0805">Transcription regulation</keyword>
<dbReference type="InterPro" id="IPR036388">
    <property type="entry name" value="WH-like_DNA-bd_sf"/>
</dbReference>
<dbReference type="GO" id="GO:0003700">
    <property type="term" value="F:DNA-binding transcription factor activity"/>
    <property type="evidence" value="ECO:0007669"/>
    <property type="project" value="InterPro"/>
</dbReference>
<accession>A0A3B0CG62</accession>
<feature type="compositionally biased region" description="Basic and acidic residues" evidence="4">
    <location>
        <begin position="181"/>
        <end position="201"/>
    </location>
</feature>
<evidence type="ECO:0000256" key="3">
    <source>
        <dbReference type="ARBA" id="ARBA00023163"/>
    </source>
</evidence>
<sequence length="212" mass="23597">MSFSGNTFADVKQAIVLCASGEAEKAGHSALAGKIYAYLLFAPEPLSLEQIANRLGVSKAAVSIRIRHMTLQGLCRKLPRRSDRRDYYTLPDPLGTSFAHNITQFWTERQRSLRQTLHSLSAVPVSEEEETEHRAASARLSELSASLEMLLLCFSGLMREREEQEQTLRRHLYAARTKASGGEERSGRAGSRSENDRKLDLHAGLPAIVTED</sequence>
<evidence type="ECO:0000259" key="5">
    <source>
        <dbReference type="Pfam" id="PF01047"/>
    </source>
</evidence>
<dbReference type="AlphaFoldDB" id="A0A3B0CG62"/>
<organism evidence="6 7">
    <name type="scientific">Paenibacillus ginsengarvi</name>
    <dbReference type="NCBI Taxonomy" id="400777"/>
    <lineage>
        <taxon>Bacteria</taxon>
        <taxon>Bacillati</taxon>
        <taxon>Bacillota</taxon>
        <taxon>Bacilli</taxon>
        <taxon>Bacillales</taxon>
        <taxon>Paenibacillaceae</taxon>
        <taxon>Paenibacillus</taxon>
    </lineage>
</organism>
<proteinExistence type="predicted"/>
<reference evidence="6 7" key="1">
    <citation type="journal article" date="2007" name="Int. J. Syst. Evol. Microbiol.">
        <title>Paenibacillus ginsengarvi sp. nov., isolated from soil from ginseng cultivation.</title>
        <authorList>
            <person name="Yoon M.H."/>
            <person name="Ten L.N."/>
            <person name="Im W.T."/>
        </authorList>
    </citation>
    <scope>NUCLEOTIDE SEQUENCE [LARGE SCALE GENOMIC DNA]</scope>
    <source>
        <strain evidence="6 7">KCTC 13059</strain>
    </source>
</reference>